<sequence>MASFSSFSVRIALLFLVFCLIGLQAADGQAGGDICGGVPDPFACPINCVQEDLVCGANGVTYSCGCEDAACNGARVVKEELATLVTLEVILYVDKLCY</sequence>
<protein>
    <recommendedName>
        <fullName evidence="4">Kazal-like domain-containing protein</fullName>
    </recommendedName>
</protein>
<evidence type="ECO:0008006" key="4">
    <source>
        <dbReference type="Google" id="ProtNLM"/>
    </source>
</evidence>
<dbReference type="AlphaFoldDB" id="A0A8X7RFC4"/>
<comment type="caution">
    <text evidence="2">The sequence shown here is derived from an EMBL/GenBank/DDBJ whole genome shotgun (WGS) entry which is preliminary data.</text>
</comment>
<name>A0A8X7RFC4_BRACI</name>
<organism evidence="2 3">
    <name type="scientific">Brassica carinata</name>
    <name type="common">Ethiopian mustard</name>
    <name type="synonym">Abyssinian cabbage</name>
    <dbReference type="NCBI Taxonomy" id="52824"/>
    <lineage>
        <taxon>Eukaryota</taxon>
        <taxon>Viridiplantae</taxon>
        <taxon>Streptophyta</taxon>
        <taxon>Embryophyta</taxon>
        <taxon>Tracheophyta</taxon>
        <taxon>Spermatophyta</taxon>
        <taxon>Magnoliopsida</taxon>
        <taxon>eudicotyledons</taxon>
        <taxon>Gunneridae</taxon>
        <taxon>Pentapetalae</taxon>
        <taxon>rosids</taxon>
        <taxon>malvids</taxon>
        <taxon>Brassicales</taxon>
        <taxon>Brassicaceae</taxon>
        <taxon>Brassiceae</taxon>
        <taxon>Brassica</taxon>
    </lineage>
</organism>
<dbReference type="Proteomes" id="UP000886595">
    <property type="component" value="Unassembled WGS sequence"/>
</dbReference>
<dbReference type="PANTHER" id="PTHR34376:SF11">
    <property type="entry name" value="SERINE PROTEASE INHIBITOR, KAZAL-TYPE FAMILY PROTEIN"/>
    <property type="match status" value="1"/>
</dbReference>
<feature type="chain" id="PRO_5036499073" description="Kazal-like domain-containing protein" evidence="1">
    <location>
        <begin position="29"/>
        <end position="98"/>
    </location>
</feature>
<keyword evidence="1" id="KW-0732">Signal</keyword>
<dbReference type="EMBL" id="JAAMPC010000010">
    <property type="protein sequence ID" value="KAG2288139.1"/>
    <property type="molecule type" value="Genomic_DNA"/>
</dbReference>
<proteinExistence type="predicted"/>
<dbReference type="PANTHER" id="PTHR34376">
    <property type="entry name" value="SERINE PROTEASE INHIBITOR, KAZAL-TYPE FAMILY PROTEIN"/>
    <property type="match status" value="1"/>
</dbReference>
<evidence type="ECO:0000313" key="3">
    <source>
        <dbReference type="Proteomes" id="UP000886595"/>
    </source>
</evidence>
<reference evidence="2 3" key="1">
    <citation type="submission" date="2020-02" db="EMBL/GenBank/DDBJ databases">
        <authorList>
            <person name="Ma Q."/>
            <person name="Huang Y."/>
            <person name="Song X."/>
            <person name="Pei D."/>
        </authorList>
    </citation>
    <scope>NUCLEOTIDE SEQUENCE [LARGE SCALE GENOMIC DNA]</scope>
    <source>
        <strain evidence="2">Sxm20200214</strain>
        <tissue evidence="2">Leaf</tissue>
    </source>
</reference>
<dbReference type="OrthoDB" id="808537at2759"/>
<feature type="signal peptide" evidence="1">
    <location>
        <begin position="1"/>
        <end position="28"/>
    </location>
</feature>
<evidence type="ECO:0000313" key="2">
    <source>
        <dbReference type="EMBL" id="KAG2288139.1"/>
    </source>
</evidence>
<keyword evidence="3" id="KW-1185">Reference proteome</keyword>
<evidence type="ECO:0000256" key="1">
    <source>
        <dbReference type="SAM" id="SignalP"/>
    </source>
</evidence>
<accession>A0A8X7RFC4</accession>
<gene>
    <name evidence="2" type="ORF">Bca52824_047743</name>
</gene>